<evidence type="ECO:0000256" key="1">
    <source>
        <dbReference type="ARBA" id="ARBA00023015"/>
    </source>
</evidence>
<sequence>MRLNTLHSIRLSNFSIRNMANVLLEERLDVHAAFRAAGIPHSVLDAADACITGEEEFAFQHQFASLTHGRHDLWIRTGLRYRMLAFGTFGLARLTAPTFRHLLQTSARFNQLHYSLCSFTPLQEDGRLTGCAFDLSEVPEDLREFTLFRDLGALVATWRDLGVQRIPCSEIRLSTAPPACDCSALLGNIPLVYGAEECSWRWPAGTEELVLPNGDPLMHEIYTRQCEQLLAGSAGEGFLDRLLSQMGEDRPASLKEVAMRMGMSARTLQRRLGPYGLSFQGLQNQVRAQAAKRMLGNPKLSISEIAWRLGYADVSAFSHAFQRWTGVSPRRFRHN</sequence>
<dbReference type="PROSITE" id="PS00041">
    <property type="entry name" value="HTH_ARAC_FAMILY_1"/>
    <property type="match status" value="1"/>
</dbReference>
<dbReference type="PROSITE" id="PS01124">
    <property type="entry name" value="HTH_ARAC_FAMILY_2"/>
    <property type="match status" value="1"/>
</dbReference>
<evidence type="ECO:0000313" key="6">
    <source>
        <dbReference type="Proteomes" id="UP000669060"/>
    </source>
</evidence>
<dbReference type="InterPro" id="IPR009057">
    <property type="entry name" value="Homeodomain-like_sf"/>
</dbReference>
<evidence type="ECO:0000256" key="2">
    <source>
        <dbReference type="ARBA" id="ARBA00023125"/>
    </source>
</evidence>
<keyword evidence="6" id="KW-1185">Reference proteome</keyword>
<evidence type="ECO:0000259" key="4">
    <source>
        <dbReference type="PROSITE" id="PS01124"/>
    </source>
</evidence>
<dbReference type="Gene3D" id="1.10.10.60">
    <property type="entry name" value="Homeodomain-like"/>
    <property type="match status" value="1"/>
</dbReference>
<dbReference type="SMART" id="SM00342">
    <property type="entry name" value="HTH_ARAC"/>
    <property type="match status" value="1"/>
</dbReference>
<evidence type="ECO:0000256" key="3">
    <source>
        <dbReference type="ARBA" id="ARBA00023163"/>
    </source>
</evidence>
<dbReference type="PANTHER" id="PTHR47894:SF1">
    <property type="entry name" value="HTH-TYPE TRANSCRIPTIONAL REGULATOR VQSM"/>
    <property type="match status" value="1"/>
</dbReference>
<gene>
    <name evidence="5" type="ORF">JFY56_19360</name>
</gene>
<evidence type="ECO:0000313" key="5">
    <source>
        <dbReference type="EMBL" id="MBO3277380.1"/>
    </source>
</evidence>
<keyword evidence="3" id="KW-0804">Transcription</keyword>
<organism evidence="5 6">
    <name type="scientific">Pseudomonas schmalbachii</name>
    <dbReference type="NCBI Taxonomy" id="2816993"/>
    <lineage>
        <taxon>Bacteria</taxon>
        <taxon>Pseudomonadati</taxon>
        <taxon>Pseudomonadota</taxon>
        <taxon>Gammaproteobacteria</taxon>
        <taxon>Pseudomonadales</taxon>
        <taxon>Pseudomonadaceae</taxon>
        <taxon>Pseudomonas</taxon>
    </lineage>
</organism>
<dbReference type="Proteomes" id="UP000669060">
    <property type="component" value="Unassembled WGS sequence"/>
</dbReference>
<name>A0ABS3TXH6_9PSED</name>
<dbReference type="EMBL" id="JAELYA010000008">
    <property type="protein sequence ID" value="MBO3277380.1"/>
    <property type="molecule type" value="Genomic_DNA"/>
</dbReference>
<dbReference type="SUPFAM" id="SSF46689">
    <property type="entry name" value="Homeodomain-like"/>
    <property type="match status" value="1"/>
</dbReference>
<dbReference type="InterPro" id="IPR020449">
    <property type="entry name" value="Tscrpt_reg_AraC-type_HTH"/>
</dbReference>
<dbReference type="InterPro" id="IPR018060">
    <property type="entry name" value="HTH_AraC"/>
</dbReference>
<proteinExistence type="predicted"/>
<dbReference type="PRINTS" id="PR00032">
    <property type="entry name" value="HTHARAC"/>
</dbReference>
<dbReference type="Pfam" id="PF12625">
    <property type="entry name" value="Arabinose_bd"/>
    <property type="match status" value="1"/>
</dbReference>
<dbReference type="InterPro" id="IPR032687">
    <property type="entry name" value="AraC-type_N"/>
</dbReference>
<accession>A0ABS3TXH6</accession>
<comment type="caution">
    <text evidence="5">The sequence shown here is derived from an EMBL/GenBank/DDBJ whole genome shotgun (WGS) entry which is preliminary data.</text>
</comment>
<feature type="domain" description="HTH araC/xylS-type" evidence="4">
    <location>
        <begin position="236"/>
        <end position="335"/>
    </location>
</feature>
<dbReference type="RefSeq" id="WP_208315684.1">
    <property type="nucleotide sequence ID" value="NZ_JAELYA010000008.1"/>
</dbReference>
<dbReference type="PANTHER" id="PTHR47894">
    <property type="entry name" value="HTH-TYPE TRANSCRIPTIONAL REGULATOR GADX"/>
    <property type="match status" value="1"/>
</dbReference>
<reference evidence="5 6" key="1">
    <citation type="submission" date="2020-12" db="EMBL/GenBank/DDBJ databases">
        <title>Pseudomonas schmalbachii sp. nov. isolated from millipede gut.</title>
        <authorList>
            <person name="Shelomi M."/>
        </authorList>
    </citation>
    <scope>NUCLEOTIDE SEQUENCE [LARGE SCALE GENOMIC DNA]</scope>
    <source>
        <strain evidence="5 6">Milli4</strain>
    </source>
</reference>
<dbReference type="Pfam" id="PF12833">
    <property type="entry name" value="HTH_18"/>
    <property type="match status" value="1"/>
</dbReference>
<dbReference type="InterPro" id="IPR018062">
    <property type="entry name" value="HTH_AraC-typ_CS"/>
</dbReference>
<keyword evidence="1" id="KW-0805">Transcription regulation</keyword>
<protein>
    <submittedName>
        <fullName evidence="5">Helix-turn-helix domain-containing protein</fullName>
    </submittedName>
</protein>
<keyword evidence="2" id="KW-0238">DNA-binding</keyword>